<protein>
    <recommendedName>
        <fullName evidence="4">N-acetyltransferase domain-containing protein</fullName>
    </recommendedName>
</protein>
<sequence>MAKIRPFQNSDLPGIFEVWMRHWAAARQSPPVSVSILERAVLARAFFRPSNMMVALADERVIAWAHSFADAPADRSGTSASEGDSPPAQPTQDQGTTATIAALCFADEPGIAICDQLLQRVETELRSTGVRQINIGPVRDDRNGYAGLAPVGHGIGIPVSDARTGSLLSRNGYHVARSIDRMAVQTSTYRPPVNRSFLQLRRSTRLDHVPLLPSDHRVTAAMSHFDIERHTLVDHQQQAMLATCEFWLGDPEVQVMESSRAILSLSPMGGRLYNGRPVSIPSKRFVDPESRELSVECQFLISSLVQSLSNRQILTVETAIDRDDRKLIEQLGQLKFECVEQGKQWTKVLS</sequence>
<dbReference type="EMBL" id="SJPU01000001">
    <property type="protein sequence ID" value="TWU18513.1"/>
    <property type="molecule type" value="Genomic_DNA"/>
</dbReference>
<dbReference type="RefSeq" id="WP_146405549.1">
    <property type="nucleotide sequence ID" value="NZ_SJPU01000001.1"/>
</dbReference>
<reference evidence="2 3" key="1">
    <citation type="journal article" date="2020" name="Antonie Van Leeuwenhoek">
        <title>Rhodopirellula heiligendammensis sp. nov., Rhodopirellula pilleata sp. nov., and Rhodopirellula solitaria sp. nov. isolated from natural or artificial marine surfaces in Northern Germany and California, USA, and emended description of the genus Rhodopirellula.</title>
        <authorList>
            <person name="Kallscheuer N."/>
            <person name="Wiegand S."/>
            <person name="Jogler M."/>
            <person name="Boedeker C."/>
            <person name="Peeters S.H."/>
            <person name="Rast P."/>
            <person name="Heuer A."/>
            <person name="Jetten M.S.M."/>
            <person name="Rohde M."/>
            <person name="Jogler C."/>
        </authorList>
    </citation>
    <scope>NUCLEOTIDE SEQUENCE [LARGE SCALE GENOMIC DNA]</scope>
    <source>
        <strain evidence="2 3">Poly21</strain>
    </source>
</reference>
<proteinExistence type="predicted"/>
<dbReference type="AlphaFoldDB" id="A0A5C6C1R1"/>
<accession>A0A5C6C1R1</accession>
<dbReference type="SUPFAM" id="SSF55729">
    <property type="entry name" value="Acyl-CoA N-acyltransferases (Nat)"/>
    <property type="match status" value="1"/>
</dbReference>
<dbReference type="OrthoDB" id="241885at2"/>
<organism evidence="2 3">
    <name type="scientific">Allorhodopirellula heiligendammensis</name>
    <dbReference type="NCBI Taxonomy" id="2714739"/>
    <lineage>
        <taxon>Bacteria</taxon>
        <taxon>Pseudomonadati</taxon>
        <taxon>Planctomycetota</taxon>
        <taxon>Planctomycetia</taxon>
        <taxon>Pirellulales</taxon>
        <taxon>Pirellulaceae</taxon>
        <taxon>Allorhodopirellula</taxon>
    </lineage>
</organism>
<feature type="region of interest" description="Disordered" evidence="1">
    <location>
        <begin position="73"/>
        <end position="95"/>
    </location>
</feature>
<name>A0A5C6C1R1_9BACT</name>
<dbReference type="Gene3D" id="3.40.630.30">
    <property type="match status" value="1"/>
</dbReference>
<evidence type="ECO:0000313" key="2">
    <source>
        <dbReference type="EMBL" id="TWU18513.1"/>
    </source>
</evidence>
<dbReference type="Proteomes" id="UP000319908">
    <property type="component" value="Unassembled WGS sequence"/>
</dbReference>
<comment type="caution">
    <text evidence="2">The sequence shown here is derived from an EMBL/GenBank/DDBJ whole genome shotgun (WGS) entry which is preliminary data.</text>
</comment>
<evidence type="ECO:0008006" key="4">
    <source>
        <dbReference type="Google" id="ProtNLM"/>
    </source>
</evidence>
<gene>
    <name evidence="2" type="ORF">Poly21_06760</name>
</gene>
<evidence type="ECO:0000256" key="1">
    <source>
        <dbReference type="SAM" id="MobiDB-lite"/>
    </source>
</evidence>
<dbReference type="InterPro" id="IPR016181">
    <property type="entry name" value="Acyl_CoA_acyltransferase"/>
</dbReference>
<keyword evidence="3" id="KW-1185">Reference proteome</keyword>
<evidence type="ECO:0000313" key="3">
    <source>
        <dbReference type="Proteomes" id="UP000319908"/>
    </source>
</evidence>